<keyword evidence="1" id="KW-0808">Transferase</keyword>
<accession>A0ABX1LSF9</accession>
<proteinExistence type="predicted"/>
<dbReference type="InterPro" id="IPR001296">
    <property type="entry name" value="Glyco_trans_1"/>
</dbReference>
<organism evidence="4 5">
    <name type="scientific">Pseudanabaena yagii GIHE-NHR1</name>
    <dbReference type="NCBI Taxonomy" id="2722753"/>
    <lineage>
        <taxon>Bacteria</taxon>
        <taxon>Bacillati</taxon>
        <taxon>Cyanobacteriota</taxon>
        <taxon>Cyanophyceae</taxon>
        <taxon>Pseudanabaenales</taxon>
        <taxon>Pseudanabaenaceae</taxon>
        <taxon>Pseudanabaena</taxon>
        <taxon>Pseudanabaena yagii</taxon>
    </lineage>
</organism>
<dbReference type="RefSeq" id="WP_169363910.1">
    <property type="nucleotide sequence ID" value="NZ_JAAVJL010000001.1"/>
</dbReference>
<dbReference type="NCBIfam" id="TIGR04047">
    <property type="entry name" value="MSMEG_0565_glyc"/>
    <property type="match status" value="1"/>
</dbReference>
<name>A0ABX1LSF9_9CYAN</name>
<dbReference type="InterPro" id="IPR028098">
    <property type="entry name" value="Glyco_trans_4-like_N"/>
</dbReference>
<dbReference type="PANTHER" id="PTHR46401:SF2">
    <property type="entry name" value="GLYCOSYLTRANSFERASE WBBK-RELATED"/>
    <property type="match status" value="1"/>
</dbReference>
<feature type="domain" description="Glycosyltransferase subfamily 4-like N-terminal" evidence="3">
    <location>
        <begin position="19"/>
        <end position="181"/>
    </location>
</feature>
<dbReference type="Proteomes" id="UP000738376">
    <property type="component" value="Unassembled WGS sequence"/>
</dbReference>
<dbReference type="InterPro" id="IPR023986">
    <property type="entry name" value="GlycosylTfrase_MSMEG0565"/>
</dbReference>
<dbReference type="SUPFAM" id="SSF53756">
    <property type="entry name" value="UDP-Glycosyltransferase/glycogen phosphorylase"/>
    <property type="match status" value="1"/>
</dbReference>
<dbReference type="CDD" id="cd03801">
    <property type="entry name" value="GT4_PimA-like"/>
    <property type="match status" value="1"/>
</dbReference>
<comment type="caution">
    <text evidence="4">The sequence shown here is derived from an EMBL/GenBank/DDBJ whole genome shotgun (WGS) entry which is preliminary data.</text>
</comment>
<evidence type="ECO:0000313" key="4">
    <source>
        <dbReference type="EMBL" id="NMF59092.1"/>
    </source>
</evidence>
<protein>
    <submittedName>
        <fullName evidence="4">MSMEG_0565 family glycosyltransferase</fullName>
    </submittedName>
</protein>
<evidence type="ECO:0000259" key="3">
    <source>
        <dbReference type="Pfam" id="PF13439"/>
    </source>
</evidence>
<dbReference type="PANTHER" id="PTHR46401">
    <property type="entry name" value="GLYCOSYLTRANSFERASE WBBK-RELATED"/>
    <property type="match status" value="1"/>
</dbReference>
<evidence type="ECO:0000256" key="1">
    <source>
        <dbReference type="ARBA" id="ARBA00022679"/>
    </source>
</evidence>
<evidence type="ECO:0000313" key="5">
    <source>
        <dbReference type="Proteomes" id="UP000738376"/>
    </source>
</evidence>
<reference evidence="4 5" key="1">
    <citation type="submission" date="2020-03" db="EMBL/GenBank/DDBJ databases">
        <title>Draft Genome Sequence of 2-Methylisoborneol Producing Pseudanabaena yagii Strain GIHE-NHR1 Isolated from North Han River in South Korea.</title>
        <authorList>
            <person name="Jeong J."/>
        </authorList>
    </citation>
    <scope>NUCLEOTIDE SEQUENCE [LARGE SCALE GENOMIC DNA]</scope>
    <source>
        <strain evidence="4 5">GIHE-NHR1</strain>
    </source>
</reference>
<dbReference type="Pfam" id="PF00534">
    <property type="entry name" value="Glycos_transf_1"/>
    <property type="match status" value="1"/>
</dbReference>
<sequence length="387" mass="43447">MLQTSRLRIALFTYSTKPRGSVIHTLELAEALQALGHQVCIFALDKDGTGFDRNLSCEFRLIPARDAPKEIDLLIKQRIQEFVNYLIDDSQNSQLDYDIYHAQDCISANALAIVRSQQIIPHFIRTIHHIEDYNSPYLRACQDRSIREASLCLCVSDSWQKQIQKDYQIHAPRVINGINVSRFSDRKDGSEDSLKEHFGLTGSPIYLTVGGIEPRKNSINLLKAFSQVLTDFPNAQLAIAGGSTLFDYQDYRDRFLTTAQQLGIAIGKSVVITGVLSDAEICTIYRCADIFVFPSIKEGWGLVIFEAIASGLPMITSNMLPFTEFLTSTQALLVDPNAVEAIAQAMRSLNNPDLANSLIQASRCILADYLWERSAKTHLHEYQKLLL</sequence>
<evidence type="ECO:0000259" key="2">
    <source>
        <dbReference type="Pfam" id="PF00534"/>
    </source>
</evidence>
<keyword evidence="5" id="KW-1185">Reference proteome</keyword>
<dbReference type="EMBL" id="JAAVJL010000001">
    <property type="protein sequence ID" value="NMF59092.1"/>
    <property type="molecule type" value="Genomic_DNA"/>
</dbReference>
<dbReference type="Pfam" id="PF13439">
    <property type="entry name" value="Glyco_transf_4"/>
    <property type="match status" value="1"/>
</dbReference>
<gene>
    <name evidence="4" type="ORF">HC246_13995</name>
</gene>
<dbReference type="Gene3D" id="3.40.50.2000">
    <property type="entry name" value="Glycogen Phosphorylase B"/>
    <property type="match status" value="2"/>
</dbReference>
<feature type="domain" description="Glycosyl transferase family 1" evidence="2">
    <location>
        <begin position="201"/>
        <end position="363"/>
    </location>
</feature>